<dbReference type="GO" id="GO:0016987">
    <property type="term" value="F:sigma factor activity"/>
    <property type="evidence" value="ECO:0007669"/>
    <property type="project" value="UniProtKB-KW"/>
</dbReference>
<organism evidence="9 10">
    <name type="scientific">Bythopirellula polymerisocia</name>
    <dbReference type="NCBI Taxonomy" id="2528003"/>
    <lineage>
        <taxon>Bacteria</taxon>
        <taxon>Pseudomonadati</taxon>
        <taxon>Planctomycetota</taxon>
        <taxon>Planctomycetia</taxon>
        <taxon>Pirellulales</taxon>
        <taxon>Lacipirellulaceae</taxon>
        <taxon>Bythopirellula</taxon>
    </lineage>
</organism>
<dbReference type="SUPFAM" id="SSF88946">
    <property type="entry name" value="Sigma2 domain of RNA polymerase sigma factors"/>
    <property type="match status" value="1"/>
</dbReference>
<keyword evidence="3" id="KW-0731">Sigma factor</keyword>
<dbReference type="CDD" id="cd06171">
    <property type="entry name" value="Sigma70_r4"/>
    <property type="match status" value="1"/>
</dbReference>
<protein>
    <submittedName>
        <fullName evidence="9">ECF RNA polymerase sigma factor SigW</fullName>
    </submittedName>
</protein>
<evidence type="ECO:0000259" key="8">
    <source>
        <dbReference type="Pfam" id="PF08281"/>
    </source>
</evidence>
<dbReference type="Gene3D" id="1.10.10.10">
    <property type="entry name" value="Winged helix-like DNA-binding domain superfamily/Winged helix DNA-binding domain"/>
    <property type="match status" value="1"/>
</dbReference>
<comment type="caution">
    <text evidence="9">The sequence shown here is derived from an EMBL/GenBank/DDBJ whole genome shotgun (WGS) entry which is preliminary data.</text>
</comment>
<feature type="domain" description="Polysaccharide export protein N-terminal" evidence="6">
    <location>
        <begin position="583"/>
        <end position="659"/>
    </location>
</feature>
<dbReference type="GO" id="GO:0006352">
    <property type="term" value="P:DNA-templated transcription initiation"/>
    <property type="evidence" value="ECO:0007669"/>
    <property type="project" value="InterPro"/>
</dbReference>
<dbReference type="PANTHER" id="PTHR43133:SF51">
    <property type="entry name" value="RNA POLYMERASE SIGMA FACTOR"/>
    <property type="match status" value="1"/>
</dbReference>
<dbReference type="PANTHER" id="PTHR43133">
    <property type="entry name" value="RNA POLYMERASE ECF-TYPE SIGMA FACTO"/>
    <property type="match status" value="1"/>
</dbReference>
<name>A0A5C6D1E8_9BACT</name>
<feature type="domain" description="RNA polymerase sigma-70 region 2" evidence="7">
    <location>
        <begin position="50"/>
        <end position="113"/>
    </location>
</feature>
<evidence type="ECO:0000256" key="5">
    <source>
        <dbReference type="SAM" id="MobiDB-lite"/>
    </source>
</evidence>
<dbReference type="InterPro" id="IPR013325">
    <property type="entry name" value="RNA_pol_sigma_r2"/>
</dbReference>
<evidence type="ECO:0000256" key="4">
    <source>
        <dbReference type="ARBA" id="ARBA00023163"/>
    </source>
</evidence>
<dbReference type="InterPro" id="IPR039425">
    <property type="entry name" value="RNA_pol_sigma-70-like"/>
</dbReference>
<keyword evidence="4" id="KW-0804">Transcription</keyword>
<evidence type="ECO:0000313" key="10">
    <source>
        <dbReference type="Proteomes" id="UP000318437"/>
    </source>
</evidence>
<dbReference type="InterPro" id="IPR007627">
    <property type="entry name" value="RNA_pol_sigma70_r2"/>
</dbReference>
<feature type="region of interest" description="Disordered" evidence="5">
    <location>
        <begin position="1"/>
        <end position="21"/>
    </location>
</feature>
<evidence type="ECO:0000256" key="1">
    <source>
        <dbReference type="ARBA" id="ARBA00010641"/>
    </source>
</evidence>
<dbReference type="Gene3D" id="3.30.1950.10">
    <property type="entry name" value="wza like domain"/>
    <property type="match status" value="1"/>
</dbReference>
<accession>A0A5C6D1E8</accession>
<dbReference type="InterPro" id="IPR014284">
    <property type="entry name" value="RNA_pol_sigma-70_dom"/>
</dbReference>
<dbReference type="Pfam" id="PF02563">
    <property type="entry name" value="Poly_export"/>
    <property type="match status" value="1"/>
</dbReference>
<dbReference type="SUPFAM" id="SSF88659">
    <property type="entry name" value="Sigma3 and sigma4 domains of RNA polymerase sigma factors"/>
    <property type="match status" value="1"/>
</dbReference>
<keyword evidence="2" id="KW-0805">Transcription regulation</keyword>
<sequence length="686" mass="75054">MEPIATTRPNRRNGLPTGNASAAVLDIPPTDGELLMRYRCHGDEEAFTELVEKHGPMVWTLCWQILRHHQDREDAFQATFLILAKRADTIRECDSLAGWLYRVAYRTALRARLAARNKPTLDLGSDIHADIKEQLASVQAHEQRSILLEELHALPQRYQLPLVLCYLQGNSRREVAEELGCTLETVKGRLARGRQLLRQRLIRRGVSLSLAMSAMSLPVKSALAAVTPQLIGGTVAGCEAWSSGSAQISNVSQHALHLAQQGATAMTIASIAKPAMLVAVLLTAATASVAVESASRDHSLRQASSAAIDLQADAVLRKDSEPVEKDIAIESVAAVEAAASQSPPAPTPSQPTPPRAPVIKHEHVEVHPPAPIAPPALVPQPNFTSPLPPQVVSKPNLGESRFSSNVELQRKLAESEGKILGLQLKAKEFEIDALDHEGHEREKLMEQSRKYLLRAEAESLKVQLERQLAMLEELKHLPETRAQAVQAWPQPSEDDKTQLMRALAKSDEALAKSRQIEMRLREEVQQAVIEAQEKYVVAQKQALTATTHAMSAAQGATNHPQFPFSPQDSNASTPVPTFEQPRVQKLQLQPGDQIKIQVSGALPDSPLDYEYTVEQMGTVPLGVMYGRVKVAGLTVIEAEEAIREHLSKTLTDPKVQVVLSAKVPVYFPAAPELYPSPAQSLNSSKE</sequence>
<dbReference type="InterPro" id="IPR003715">
    <property type="entry name" value="Poly_export_N"/>
</dbReference>
<dbReference type="Gene3D" id="1.10.1740.10">
    <property type="match status" value="1"/>
</dbReference>
<dbReference type="Pfam" id="PF08281">
    <property type="entry name" value="Sigma70_r4_2"/>
    <property type="match status" value="1"/>
</dbReference>
<dbReference type="GO" id="GO:0003677">
    <property type="term" value="F:DNA binding"/>
    <property type="evidence" value="ECO:0007669"/>
    <property type="project" value="InterPro"/>
</dbReference>
<proteinExistence type="inferred from homology"/>
<dbReference type="NCBIfam" id="TIGR02937">
    <property type="entry name" value="sigma70-ECF"/>
    <property type="match status" value="1"/>
</dbReference>
<feature type="compositionally biased region" description="Pro residues" evidence="5">
    <location>
        <begin position="368"/>
        <end position="378"/>
    </location>
</feature>
<dbReference type="OrthoDB" id="291047at2"/>
<dbReference type="InterPro" id="IPR013249">
    <property type="entry name" value="RNA_pol_sigma70_r4_t2"/>
</dbReference>
<evidence type="ECO:0000256" key="2">
    <source>
        <dbReference type="ARBA" id="ARBA00023015"/>
    </source>
</evidence>
<dbReference type="InterPro" id="IPR036388">
    <property type="entry name" value="WH-like_DNA-bd_sf"/>
</dbReference>
<dbReference type="EMBL" id="SJPS01000001">
    <property type="protein sequence ID" value="TWU29654.1"/>
    <property type="molecule type" value="Genomic_DNA"/>
</dbReference>
<gene>
    <name evidence="9" type="primary">sigW_1</name>
    <name evidence="9" type="ORF">Pla144_04330</name>
</gene>
<comment type="similarity">
    <text evidence="1">Belongs to the sigma-70 factor family. ECF subfamily.</text>
</comment>
<feature type="compositionally biased region" description="Pro residues" evidence="5">
    <location>
        <begin position="343"/>
        <end position="356"/>
    </location>
</feature>
<evidence type="ECO:0000259" key="7">
    <source>
        <dbReference type="Pfam" id="PF04542"/>
    </source>
</evidence>
<dbReference type="Pfam" id="PF04542">
    <property type="entry name" value="Sigma70_r2"/>
    <property type="match status" value="1"/>
</dbReference>
<feature type="region of interest" description="Disordered" evidence="5">
    <location>
        <begin position="368"/>
        <end position="398"/>
    </location>
</feature>
<dbReference type="Proteomes" id="UP000318437">
    <property type="component" value="Unassembled WGS sequence"/>
</dbReference>
<keyword evidence="10" id="KW-1185">Reference proteome</keyword>
<dbReference type="InterPro" id="IPR013324">
    <property type="entry name" value="RNA_pol_sigma_r3/r4-like"/>
</dbReference>
<reference evidence="9 10" key="1">
    <citation type="submission" date="2019-02" db="EMBL/GenBank/DDBJ databases">
        <title>Deep-cultivation of Planctomycetes and their phenomic and genomic characterization uncovers novel biology.</title>
        <authorList>
            <person name="Wiegand S."/>
            <person name="Jogler M."/>
            <person name="Boedeker C."/>
            <person name="Pinto D."/>
            <person name="Vollmers J."/>
            <person name="Rivas-Marin E."/>
            <person name="Kohn T."/>
            <person name="Peeters S.H."/>
            <person name="Heuer A."/>
            <person name="Rast P."/>
            <person name="Oberbeckmann S."/>
            <person name="Bunk B."/>
            <person name="Jeske O."/>
            <person name="Meyerdierks A."/>
            <person name="Storesund J.E."/>
            <person name="Kallscheuer N."/>
            <person name="Luecker S."/>
            <person name="Lage O.M."/>
            <person name="Pohl T."/>
            <person name="Merkel B.J."/>
            <person name="Hornburger P."/>
            <person name="Mueller R.-W."/>
            <person name="Bruemmer F."/>
            <person name="Labrenz M."/>
            <person name="Spormann A.M."/>
            <person name="Op Den Camp H."/>
            <person name="Overmann J."/>
            <person name="Amann R."/>
            <person name="Jetten M.S.M."/>
            <person name="Mascher T."/>
            <person name="Medema M.H."/>
            <person name="Devos D.P."/>
            <person name="Kaster A.-K."/>
            <person name="Ovreas L."/>
            <person name="Rohde M."/>
            <person name="Galperin M.Y."/>
            <person name="Jogler C."/>
        </authorList>
    </citation>
    <scope>NUCLEOTIDE SEQUENCE [LARGE SCALE GENOMIC DNA]</scope>
    <source>
        <strain evidence="9 10">Pla144</strain>
    </source>
</reference>
<feature type="domain" description="RNA polymerase sigma factor 70 region 4 type 2" evidence="8">
    <location>
        <begin position="146"/>
        <end position="197"/>
    </location>
</feature>
<dbReference type="RefSeq" id="WP_146447648.1">
    <property type="nucleotide sequence ID" value="NZ_SJPS01000001.1"/>
</dbReference>
<dbReference type="AlphaFoldDB" id="A0A5C6D1E8"/>
<evidence type="ECO:0000259" key="6">
    <source>
        <dbReference type="Pfam" id="PF02563"/>
    </source>
</evidence>
<feature type="region of interest" description="Disordered" evidence="5">
    <location>
        <begin position="335"/>
        <end position="356"/>
    </location>
</feature>
<evidence type="ECO:0000256" key="3">
    <source>
        <dbReference type="ARBA" id="ARBA00023082"/>
    </source>
</evidence>
<evidence type="ECO:0000313" key="9">
    <source>
        <dbReference type="EMBL" id="TWU29654.1"/>
    </source>
</evidence>